<feature type="non-terminal residue" evidence="2">
    <location>
        <position position="42"/>
    </location>
</feature>
<reference evidence="2" key="1">
    <citation type="journal article" date="2012" name="PLoS ONE">
        <title>Gene sets for utilization of primary and secondary nutrition supplies in the distal gut of endangered iberian lynx.</title>
        <authorList>
            <person name="Alcaide M."/>
            <person name="Messina E."/>
            <person name="Richter M."/>
            <person name="Bargiela R."/>
            <person name="Peplies J."/>
            <person name="Huws S.A."/>
            <person name="Newbold C.J."/>
            <person name="Golyshin P.N."/>
            <person name="Simon M.A."/>
            <person name="Lopez G."/>
            <person name="Yakimov M.M."/>
            <person name="Ferrer M."/>
        </authorList>
    </citation>
    <scope>NUCLEOTIDE SEQUENCE</scope>
</reference>
<comment type="caution">
    <text evidence="2">The sequence shown here is derived from an EMBL/GenBank/DDBJ whole genome shotgun (WGS) entry which is preliminary data.</text>
</comment>
<evidence type="ECO:0000256" key="1">
    <source>
        <dbReference type="SAM" id="MobiDB-lite"/>
    </source>
</evidence>
<protein>
    <submittedName>
        <fullName evidence="2">Uncharacterized protein</fullName>
    </submittedName>
</protein>
<dbReference type="AlphaFoldDB" id="J9BZ17"/>
<name>J9BZ17_9ZZZZ</name>
<accession>J9BZ17</accession>
<evidence type="ECO:0000313" key="2">
    <source>
        <dbReference type="EMBL" id="EJW92825.1"/>
    </source>
</evidence>
<organism evidence="2">
    <name type="scientific">gut metagenome</name>
    <dbReference type="NCBI Taxonomy" id="749906"/>
    <lineage>
        <taxon>unclassified sequences</taxon>
        <taxon>metagenomes</taxon>
        <taxon>organismal metagenomes</taxon>
    </lineage>
</organism>
<sequence length="42" mass="4462">MLLGQGCGDEKETVPPIVPDEPEQSIIIPADENTAPVLEQMG</sequence>
<feature type="region of interest" description="Disordered" evidence="1">
    <location>
        <begin position="1"/>
        <end position="24"/>
    </location>
</feature>
<proteinExistence type="predicted"/>
<gene>
    <name evidence="2" type="ORF">EVA_19068</name>
</gene>
<dbReference type="EMBL" id="AMCI01007318">
    <property type="protein sequence ID" value="EJW92825.1"/>
    <property type="molecule type" value="Genomic_DNA"/>
</dbReference>